<keyword evidence="2" id="KW-1185">Reference proteome</keyword>
<dbReference type="RefSeq" id="WP_260592023.1">
    <property type="nucleotide sequence ID" value="NZ_CP104003.1"/>
</dbReference>
<evidence type="ECO:0000313" key="2">
    <source>
        <dbReference type="Proteomes" id="UP001057580"/>
    </source>
</evidence>
<proteinExistence type="predicted"/>
<gene>
    <name evidence="1" type="ORF">N0B31_12805</name>
</gene>
<organism evidence="1 2">
    <name type="scientific">Salinirubellus salinus</name>
    <dbReference type="NCBI Taxonomy" id="1364945"/>
    <lineage>
        <taxon>Archaea</taxon>
        <taxon>Methanobacteriati</taxon>
        <taxon>Methanobacteriota</taxon>
        <taxon>Stenosarchaea group</taxon>
        <taxon>Halobacteria</taxon>
        <taxon>Halobacteriales</taxon>
        <taxon>Natronomonadaceae</taxon>
        <taxon>Salinirubellus</taxon>
    </lineage>
</organism>
<accession>A0A9E7U987</accession>
<dbReference type="KEGG" id="ssai:N0B31_12805"/>
<reference evidence="1" key="1">
    <citation type="submission" date="2022-09" db="EMBL/GenBank/DDBJ databases">
        <title>Diverse halophilic archaea isolated from saline environments.</title>
        <authorList>
            <person name="Cui H.-L."/>
        </authorList>
    </citation>
    <scope>NUCLEOTIDE SEQUENCE</scope>
    <source>
        <strain evidence="1">ZS-35-S2</strain>
    </source>
</reference>
<dbReference type="GeneID" id="74943317"/>
<protein>
    <submittedName>
        <fullName evidence="1">Uncharacterized protein</fullName>
    </submittedName>
</protein>
<dbReference type="EMBL" id="CP104003">
    <property type="protein sequence ID" value="UWM53028.1"/>
    <property type="molecule type" value="Genomic_DNA"/>
</dbReference>
<sequence>MHRVVAFAPDDYETVRAVRGERRAPRRTTVTAGRLDGLAAELATVDRRVDSLREVLRLPERDPPARVEARLDQSTLRALRTDCRAHAEVLRAERAVDPLLERWAADAQQWFTPAERRLAGGYETLRTLADVADVAIDAGATVRIHD</sequence>
<name>A0A9E7U987_9EURY</name>
<dbReference type="AlphaFoldDB" id="A0A9E7U987"/>
<dbReference type="Proteomes" id="UP001057580">
    <property type="component" value="Chromosome"/>
</dbReference>
<evidence type="ECO:0000313" key="1">
    <source>
        <dbReference type="EMBL" id="UWM53028.1"/>
    </source>
</evidence>